<feature type="transmembrane region" description="Helical" evidence="2">
    <location>
        <begin position="129"/>
        <end position="158"/>
    </location>
</feature>
<dbReference type="AlphaFoldDB" id="W7B9E1"/>
<sequence>MIDETCKSDWGEKVYSLLLIFIVGTYQLFGVVIGANNLVQRVLSKRDIFTVTIIMTVGGAFLLSSMQYFSVIYVLGVLFLFLKWRRVSWLMSLVVPVTAQLLMVIANYAVEWFMLTSFGININTYDSGFGGPIVTMLLSVTVCNILVYLMSLLIGLVFRKEGFKNIMNRNGYIMACLLLITIVIIYLFIYLERLFGLPSDFIVVNTALFMILFLLVCMVFSIIVKIGQEQVKQKKQKQELLQLRDYTEKLELLNDEMSLFKHDYINILASLHGYINNGNQRKLEEYFQNSITPLTREIESNKTRLSK</sequence>
<name>W7B9E1_9LIST</name>
<evidence type="ECO:0000313" key="4">
    <source>
        <dbReference type="Proteomes" id="UP000019253"/>
    </source>
</evidence>
<feature type="transmembrane region" description="Helical" evidence="2">
    <location>
        <begin position="89"/>
        <end position="109"/>
    </location>
</feature>
<keyword evidence="2" id="KW-1133">Transmembrane helix</keyword>
<protein>
    <submittedName>
        <fullName evidence="3">Accessory gene regulator protein C</fullName>
    </submittedName>
</protein>
<dbReference type="EMBL" id="AODD01000022">
    <property type="protein sequence ID" value="EUJ22552.1"/>
    <property type="molecule type" value="Genomic_DNA"/>
</dbReference>
<reference evidence="3 4" key="1">
    <citation type="journal article" date="2014" name="Int. J. Syst. Evol. Microbiol.">
        <title>Listeria floridensis sp. nov., Listeria aquatica sp. nov., Listeria cornellensis sp. nov., Listeria riparia sp. nov. and Listeria grandensis sp. nov., from agricultural and natural environments.</title>
        <authorList>
            <person name="den Bakker H.C."/>
            <person name="Warchocki S."/>
            <person name="Wright E.M."/>
            <person name="Allred A.F."/>
            <person name="Ahlstrom C."/>
            <person name="Manuel C.S."/>
            <person name="Stasiewicz M.J."/>
            <person name="Burrell A."/>
            <person name="Roof S."/>
            <person name="Strawn L."/>
            <person name="Fortes E.D."/>
            <person name="Nightingale K.K."/>
            <person name="Kephart D."/>
            <person name="Wiedmann M."/>
        </authorList>
    </citation>
    <scope>NUCLEOTIDE SEQUENCE [LARGE SCALE GENOMIC DNA]</scope>
    <source>
        <strain evidence="4">FSL F6-971</strain>
    </source>
</reference>
<dbReference type="GO" id="GO:0042802">
    <property type="term" value="F:identical protein binding"/>
    <property type="evidence" value="ECO:0007669"/>
    <property type="project" value="TreeGrafter"/>
</dbReference>
<keyword evidence="2" id="KW-0812">Transmembrane</keyword>
<accession>W7B9E1</accession>
<organism evidence="3 4">
    <name type="scientific">Listeria grandensis FSL F6-0971</name>
    <dbReference type="NCBI Taxonomy" id="1265819"/>
    <lineage>
        <taxon>Bacteria</taxon>
        <taxon>Bacillati</taxon>
        <taxon>Bacillota</taxon>
        <taxon>Bacilli</taxon>
        <taxon>Bacillales</taxon>
        <taxon>Listeriaceae</taxon>
        <taxon>Listeria</taxon>
    </lineage>
</organism>
<feature type="transmembrane region" description="Helical" evidence="2">
    <location>
        <begin position="14"/>
        <end position="33"/>
    </location>
</feature>
<keyword evidence="4" id="KW-1185">Reference proteome</keyword>
<comment type="caution">
    <text evidence="3">The sequence shown here is derived from an EMBL/GenBank/DDBJ whole genome shotgun (WGS) entry which is preliminary data.</text>
</comment>
<feature type="transmembrane region" description="Helical" evidence="2">
    <location>
        <begin position="53"/>
        <end position="82"/>
    </location>
</feature>
<feature type="transmembrane region" description="Helical" evidence="2">
    <location>
        <begin position="201"/>
        <end position="224"/>
    </location>
</feature>
<dbReference type="Proteomes" id="UP000019253">
    <property type="component" value="Unassembled WGS sequence"/>
</dbReference>
<proteinExistence type="predicted"/>
<dbReference type="PATRIC" id="fig|1265819.5.peg.2598"/>
<keyword evidence="1" id="KW-0175">Coiled coil</keyword>
<evidence type="ECO:0000256" key="1">
    <source>
        <dbReference type="SAM" id="Coils"/>
    </source>
</evidence>
<dbReference type="PANTHER" id="PTHR40448">
    <property type="entry name" value="TWO-COMPONENT SENSOR HISTIDINE KINASE"/>
    <property type="match status" value="1"/>
</dbReference>
<feature type="transmembrane region" description="Helical" evidence="2">
    <location>
        <begin position="170"/>
        <end position="189"/>
    </location>
</feature>
<evidence type="ECO:0000313" key="3">
    <source>
        <dbReference type="EMBL" id="EUJ22552.1"/>
    </source>
</evidence>
<keyword evidence="2" id="KW-0472">Membrane</keyword>
<dbReference type="STRING" id="1265819.PGRAN_13031"/>
<feature type="coiled-coil region" evidence="1">
    <location>
        <begin position="236"/>
        <end position="263"/>
    </location>
</feature>
<gene>
    <name evidence="3" type="ORF">PGRAN_13031</name>
</gene>
<dbReference type="PANTHER" id="PTHR40448:SF1">
    <property type="entry name" value="TWO-COMPONENT SENSOR HISTIDINE KINASE"/>
    <property type="match status" value="1"/>
</dbReference>
<evidence type="ECO:0000256" key="2">
    <source>
        <dbReference type="SAM" id="Phobius"/>
    </source>
</evidence>